<dbReference type="Proteomes" id="UP000724672">
    <property type="component" value="Unassembled WGS sequence"/>
</dbReference>
<name>A0A942UXU4_9FIRM</name>
<evidence type="ECO:0000313" key="4">
    <source>
        <dbReference type="Proteomes" id="UP000724672"/>
    </source>
</evidence>
<evidence type="ECO:0000313" key="3">
    <source>
        <dbReference type="EMBL" id="MBS4538306.1"/>
    </source>
</evidence>
<proteinExistence type="predicted"/>
<protein>
    <submittedName>
        <fullName evidence="3">Rod-binding protein</fullName>
    </submittedName>
</protein>
<feature type="coiled-coil region" evidence="1">
    <location>
        <begin position="12"/>
        <end position="46"/>
    </location>
</feature>
<feature type="domain" description="Flagellar protein FlgJ N-terminal" evidence="2">
    <location>
        <begin position="59"/>
        <end position="108"/>
    </location>
</feature>
<dbReference type="Pfam" id="PF10135">
    <property type="entry name" value="Rod-binding"/>
    <property type="match status" value="1"/>
</dbReference>
<dbReference type="InterPro" id="IPR019301">
    <property type="entry name" value="Flagellar_prot_FlgJ_N"/>
</dbReference>
<sequence>MIGVLNMNISNINGYTNNITKEQNKLKQTEKQAEKTEAQEDLLEACQEFEAIFANIMLKEMRNTVDDSGLTEKSRGREMFQEMHDELLTTEISKGNNGIGVAKMLYDQMKNRI</sequence>
<accession>A0A942UXU4</accession>
<comment type="caution">
    <text evidence="3">The sequence shown here is derived from an EMBL/GenBank/DDBJ whole genome shotgun (WGS) entry which is preliminary data.</text>
</comment>
<evidence type="ECO:0000259" key="2">
    <source>
        <dbReference type="Pfam" id="PF10135"/>
    </source>
</evidence>
<reference evidence="3" key="1">
    <citation type="submission" date="2019-12" db="EMBL/GenBank/DDBJ databases">
        <title>Clostridiaceae gen. nov. sp. nov., isolated from sediment in Xinjiang, China.</title>
        <authorList>
            <person name="Zhang R."/>
        </authorList>
    </citation>
    <scope>NUCLEOTIDE SEQUENCE</scope>
    <source>
        <strain evidence="3">D2Q-11</strain>
    </source>
</reference>
<evidence type="ECO:0000256" key="1">
    <source>
        <dbReference type="SAM" id="Coils"/>
    </source>
</evidence>
<keyword evidence="1" id="KW-0175">Coiled coil</keyword>
<keyword evidence="4" id="KW-1185">Reference proteome</keyword>
<dbReference type="RefSeq" id="WP_203366232.1">
    <property type="nucleotide sequence ID" value="NZ_WSFT01000031.1"/>
</dbReference>
<gene>
    <name evidence="3" type="ORF">GOQ27_07510</name>
</gene>
<organism evidence="3 4">
    <name type="scientific">Anaeromonas frigoriresistens</name>
    <dbReference type="NCBI Taxonomy" id="2683708"/>
    <lineage>
        <taxon>Bacteria</taxon>
        <taxon>Bacillati</taxon>
        <taxon>Bacillota</taxon>
        <taxon>Tissierellia</taxon>
        <taxon>Tissierellales</taxon>
        <taxon>Thermohalobacteraceae</taxon>
        <taxon>Anaeromonas</taxon>
    </lineage>
</organism>
<dbReference type="EMBL" id="WSFT01000031">
    <property type="protein sequence ID" value="MBS4538306.1"/>
    <property type="molecule type" value="Genomic_DNA"/>
</dbReference>
<dbReference type="AlphaFoldDB" id="A0A942UXU4"/>